<gene>
    <name evidence="1" type="ORF">O7A05_05985</name>
</gene>
<organism evidence="1 2">
    <name type="scientific">Mesorhizobium argentiipisi</name>
    <dbReference type="NCBI Taxonomy" id="3015175"/>
    <lineage>
        <taxon>Bacteria</taxon>
        <taxon>Pseudomonadati</taxon>
        <taxon>Pseudomonadota</taxon>
        <taxon>Alphaproteobacteria</taxon>
        <taxon>Hyphomicrobiales</taxon>
        <taxon>Phyllobacteriaceae</taxon>
        <taxon>Mesorhizobium</taxon>
    </lineage>
</organism>
<dbReference type="RefSeq" id="WP_337092066.1">
    <property type="nucleotide sequence ID" value="NZ_JAPYKO010000003.1"/>
</dbReference>
<dbReference type="Proteomes" id="UP001366503">
    <property type="component" value="Unassembled WGS sequence"/>
</dbReference>
<evidence type="ECO:0000313" key="1">
    <source>
        <dbReference type="EMBL" id="MEI9401737.1"/>
    </source>
</evidence>
<dbReference type="Pfam" id="PF14462">
    <property type="entry name" value="Prok-E2_E"/>
    <property type="match status" value="1"/>
</dbReference>
<evidence type="ECO:0000313" key="2">
    <source>
        <dbReference type="Proteomes" id="UP001366503"/>
    </source>
</evidence>
<keyword evidence="2" id="KW-1185">Reference proteome</keyword>
<protein>
    <submittedName>
        <fullName evidence="1">Uncharacterized protein</fullName>
    </submittedName>
</protein>
<sequence>MSITEEQFVALRARFPNATIAKQANGTQVVTIPEVPMPAGWNVAEVDLSLVVPAGYPQAAPDCFWTSPGLRLENGTPPQNTGIQDVPGIAPGSVWFSWHPVRWDPNSDNLGTYVNVVRQRLREVR</sequence>
<dbReference type="EMBL" id="JAPYKO010000003">
    <property type="protein sequence ID" value="MEI9401737.1"/>
    <property type="molecule type" value="Genomic_DNA"/>
</dbReference>
<dbReference type="InterPro" id="IPR025701">
    <property type="entry name" value="UBQ-conjugat_E2_E"/>
</dbReference>
<accession>A0ABU8K8J0</accession>
<name>A0ABU8K8J0_9HYPH</name>
<proteinExistence type="predicted"/>
<reference evidence="1 2" key="1">
    <citation type="submission" date="2022-12" db="EMBL/GenBank/DDBJ databases">
        <authorList>
            <person name="Muema E."/>
        </authorList>
    </citation>
    <scope>NUCLEOTIDE SEQUENCE [LARGE SCALE GENOMIC DNA]</scope>
    <source>
        <strain evidence="2">1330</strain>
    </source>
</reference>
<comment type="caution">
    <text evidence="1">The sequence shown here is derived from an EMBL/GenBank/DDBJ whole genome shotgun (WGS) entry which is preliminary data.</text>
</comment>